<dbReference type="EMBL" id="MU806407">
    <property type="protein sequence ID" value="KAJ3835488.1"/>
    <property type="molecule type" value="Genomic_DNA"/>
</dbReference>
<feature type="region of interest" description="Disordered" evidence="1">
    <location>
        <begin position="285"/>
        <end position="305"/>
    </location>
</feature>
<evidence type="ECO:0000259" key="2">
    <source>
        <dbReference type="Pfam" id="PF24016"/>
    </source>
</evidence>
<proteinExistence type="predicted"/>
<feature type="region of interest" description="Disordered" evidence="1">
    <location>
        <begin position="351"/>
        <end position="394"/>
    </location>
</feature>
<gene>
    <name evidence="3" type="ORF">F5878DRAFT_727484</name>
</gene>
<keyword evidence="4" id="KW-1185">Reference proteome</keyword>
<comment type="caution">
    <text evidence="3">The sequence shown here is derived from an EMBL/GenBank/DDBJ whole genome shotgun (WGS) entry which is preliminary data.</text>
</comment>
<feature type="compositionally biased region" description="Acidic residues" evidence="1">
    <location>
        <begin position="289"/>
        <end position="301"/>
    </location>
</feature>
<feature type="domain" description="DUF7330" evidence="2">
    <location>
        <begin position="104"/>
        <end position="278"/>
    </location>
</feature>
<feature type="compositionally biased region" description="Basic residues" evidence="1">
    <location>
        <begin position="371"/>
        <end position="388"/>
    </location>
</feature>
<organism evidence="3 4">
    <name type="scientific">Lentinula raphanica</name>
    <dbReference type="NCBI Taxonomy" id="153919"/>
    <lineage>
        <taxon>Eukaryota</taxon>
        <taxon>Fungi</taxon>
        <taxon>Dikarya</taxon>
        <taxon>Basidiomycota</taxon>
        <taxon>Agaricomycotina</taxon>
        <taxon>Agaricomycetes</taxon>
        <taxon>Agaricomycetidae</taxon>
        <taxon>Agaricales</taxon>
        <taxon>Marasmiineae</taxon>
        <taxon>Omphalotaceae</taxon>
        <taxon>Lentinula</taxon>
    </lineage>
</organism>
<feature type="compositionally biased region" description="Basic and acidic residues" evidence="1">
    <location>
        <begin position="357"/>
        <end position="370"/>
    </location>
</feature>
<dbReference type="InterPro" id="IPR055754">
    <property type="entry name" value="DUF7330"/>
</dbReference>
<dbReference type="Pfam" id="PF24016">
    <property type="entry name" value="DUF7330"/>
    <property type="match status" value="1"/>
</dbReference>
<feature type="region of interest" description="Disordered" evidence="1">
    <location>
        <begin position="26"/>
        <end position="91"/>
    </location>
</feature>
<name>A0AA38P382_9AGAR</name>
<evidence type="ECO:0000256" key="1">
    <source>
        <dbReference type="SAM" id="MobiDB-lite"/>
    </source>
</evidence>
<feature type="compositionally biased region" description="Low complexity" evidence="1">
    <location>
        <begin position="46"/>
        <end position="80"/>
    </location>
</feature>
<accession>A0AA38P382</accession>
<evidence type="ECO:0000313" key="4">
    <source>
        <dbReference type="Proteomes" id="UP001163846"/>
    </source>
</evidence>
<dbReference type="AlphaFoldDB" id="A0AA38P382"/>
<protein>
    <recommendedName>
        <fullName evidence="2">DUF7330 domain-containing protein</fullName>
    </recommendedName>
</protein>
<sequence length="394" mass="42310">MIIPTEKTLQDRLSIGLRTLINPVKSRTHSQEADLPPDYEEVEGQSPTVVSTSPSSLIPPATPLTPTTPTLYSPNSTLSSGRPDSEAPRSASGALISVPAHPVNNISISHPFGTIDCAYTIDPTLTLFPPSTKGARIKSNIKLRTNVGSITADLNLVCGTEENTQTPPRATMDISSKMGTVDVKLRRTSATVPKIRLYASSRTGSLSILIPSNFHGFIVGYTKIGRLSLTPSLQSAAVVLREDSKLKRVFVGDPGVLRNSNQSDNNMIAPSRLRDEVREAGLHIRQDGNENDSSSESESEEASGSLIGRWQGDEIVLKTPLGSIEVGYSDDHEPVSDSEADVVAEEPWIHAGRGRGLGHDGRGWGHDGRGGHGHWGNRSHRGHRRGRGGRAVPD</sequence>
<evidence type="ECO:0000313" key="3">
    <source>
        <dbReference type="EMBL" id="KAJ3835488.1"/>
    </source>
</evidence>
<reference evidence="3" key="1">
    <citation type="submission" date="2022-08" db="EMBL/GenBank/DDBJ databases">
        <authorList>
            <consortium name="DOE Joint Genome Institute"/>
            <person name="Min B."/>
            <person name="Riley R."/>
            <person name="Sierra-Patev S."/>
            <person name="Naranjo-Ortiz M."/>
            <person name="Looney B."/>
            <person name="Konkel Z."/>
            <person name="Slot J.C."/>
            <person name="Sakamoto Y."/>
            <person name="Steenwyk J.L."/>
            <person name="Rokas A."/>
            <person name="Carro J."/>
            <person name="Camarero S."/>
            <person name="Ferreira P."/>
            <person name="Molpeceres G."/>
            <person name="Ruiz-Duenas F.J."/>
            <person name="Serrano A."/>
            <person name="Henrissat B."/>
            <person name="Drula E."/>
            <person name="Hughes K.W."/>
            <person name="Mata J.L."/>
            <person name="Ishikawa N.K."/>
            <person name="Vargas-Isla R."/>
            <person name="Ushijima S."/>
            <person name="Smith C.A."/>
            <person name="Ahrendt S."/>
            <person name="Andreopoulos W."/>
            <person name="He G."/>
            <person name="Labutti K."/>
            <person name="Lipzen A."/>
            <person name="Ng V."/>
            <person name="Sandor L."/>
            <person name="Barry K."/>
            <person name="Martinez A.T."/>
            <person name="Xiao Y."/>
            <person name="Gibbons J.G."/>
            <person name="Terashima K."/>
            <person name="Hibbett D.S."/>
            <person name="Grigoriev I.V."/>
        </authorList>
    </citation>
    <scope>NUCLEOTIDE SEQUENCE</scope>
    <source>
        <strain evidence="3">TFB9207</strain>
    </source>
</reference>
<dbReference type="Proteomes" id="UP001163846">
    <property type="component" value="Unassembled WGS sequence"/>
</dbReference>